<sequence length="212" mass="23170">MQWLQVCRDCNNFWVTQGGLRERKKAERREALGHAARTLVAQESLDGVTVEAICARVGVSPRTFFNYYETKEDAVLGLGVDSAPPEDSEARRAFAAGGPTGDLLTDAATVLAESFEGWLPPGEMECLVGLLSREPRLLARHVGWMERGRESMQRLVVEREQVLPTGTHPVVTVSLVGVLIRISGELCRESGSGSPTQFLPEAVRQVRAAARA</sequence>
<evidence type="ECO:0000256" key="1">
    <source>
        <dbReference type="ARBA" id="ARBA00023015"/>
    </source>
</evidence>
<dbReference type="PANTHER" id="PTHR30055">
    <property type="entry name" value="HTH-TYPE TRANSCRIPTIONAL REGULATOR RUTR"/>
    <property type="match status" value="1"/>
</dbReference>
<feature type="DNA-binding region" description="H-T-H motif" evidence="4">
    <location>
        <begin position="49"/>
        <end position="68"/>
    </location>
</feature>
<organism evidence="6 7">
    <name type="scientific">Serinibacter salmoneus</name>
    <dbReference type="NCBI Taxonomy" id="556530"/>
    <lineage>
        <taxon>Bacteria</taxon>
        <taxon>Bacillati</taxon>
        <taxon>Actinomycetota</taxon>
        <taxon>Actinomycetes</taxon>
        <taxon>Micrococcales</taxon>
        <taxon>Beutenbergiaceae</taxon>
        <taxon>Serinibacter</taxon>
    </lineage>
</organism>
<dbReference type="PANTHER" id="PTHR30055:SF238">
    <property type="entry name" value="MYCOFACTOCIN BIOSYNTHESIS TRANSCRIPTIONAL REGULATOR MFTR-RELATED"/>
    <property type="match status" value="1"/>
</dbReference>
<dbReference type="EMBL" id="PDJD01000001">
    <property type="protein sequence ID" value="PFG20239.1"/>
    <property type="molecule type" value="Genomic_DNA"/>
</dbReference>
<feature type="domain" description="HTH tetR-type" evidence="5">
    <location>
        <begin position="26"/>
        <end position="86"/>
    </location>
</feature>
<dbReference type="InterPro" id="IPR009057">
    <property type="entry name" value="Homeodomain-like_sf"/>
</dbReference>
<evidence type="ECO:0000313" key="6">
    <source>
        <dbReference type="EMBL" id="PFG20239.1"/>
    </source>
</evidence>
<dbReference type="AlphaFoldDB" id="A0A2A9D317"/>
<dbReference type="Pfam" id="PF00440">
    <property type="entry name" value="TetR_N"/>
    <property type="match status" value="1"/>
</dbReference>
<dbReference type="InterPro" id="IPR050109">
    <property type="entry name" value="HTH-type_TetR-like_transc_reg"/>
</dbReference>
<dbReference type="Gene3D" id="1.10.357.10">
    <property type="entry name" value="Tetracycline Repressor, domain 2"/>
    <property type="match status" value="1"/>
</dbReference>
<proteinExistence type="predicted"/>
<dbReference type="InterPro" id="IPR001647">
    <property type="entry name" value="HTH_TetR"/>
</dbReference>
<evidence type="ECO:0000259" key="5">
    <source>
        <dbReference type="PROSITE" id="PS50977"/>
    </source>
</evidence>
<evidence type="ECO:0000256" key="4">
    <source>
        <dbReference type="PROSITE-ProRule" id="PRU00335"/>
    </source>
</evidence>
<dbReference type="GO" id="GO:0003700">
    <property type="term" value="F:DNA-binding transcription factor activity"/>
    <property type="evidence" value="ECO:0007669"/>
    <property type="project" value="TreeGrafter"/>
</dbReference>
<keyword evidence="1" id="KW-0805">Transcription regulation</keyword>
<dbReference type="SUPFAM" id="SSF46689">
    <property type="entry name" value="Homeodomain-like"/>
    <property type="match status" value="1"/>
</dbReference>
<dbReference type="OrthoDB" id="8688418at2"/>
<dbReference type="GO" id="GO:0000976">
    <property type="term" value="F:transcription cis-regulatory region binding"/>
    <property type="evidence" value="ECO:0007669"/>
    <property type="project" value="TreeGrafter"/>
</dbReference>
<evidence type="ECO:0000256" key="3">
    <source>
        <dbReference type="ARBA" id="ARBA00023163"/>
    </source>
</evidence>
<evidence type="ECO:0000256" key="2">
    <source>
        <dbReference type="ARBA" id="ARBA00023125"/>
    </source>
</evidence>
<protein>
    <submittedName>
        <fullName evidence="6">TetR family transcriptional regulator</fullName>
    </submittedName>
</protein>
<dbReference type="Proteomes" id="UP000224915">
    <property type="component" value="Unassembled WGS sequence"/>
</dbReference>
<gene>
    <name evidence="6" type="ORF">ATL40_1834</name>
</gene>
<evidence type="ECO:0000313" key="7">
    <source>
        <dbReference type="Proteomes" id="UP000224915"/>
    </source>
</evidence>
<keyword evidence="2 4" id="KW-0238">DNA-binding</keyword>
<keyword evidence="3" id="KW-0804">Transcription</keyword>
<dbReference type="PROSITE" id="PS50977">
    <property type="entry name" value="HTH_TETR_2"/>
    <property type="match status" value="1"/>
</dbReference>
<reference evidence="6 7" key="1">
    <citation type="submission" date="2017-10" db="EMBL/GenBank/DDBJ databases">
        <title>Sequencing the genomes of 1000 actinobacteria strains.</title>
        <authorList>
            <person name="Klenk H.-P."/>
        </authorList>
    </citation>
    <scope>NUCLEOTIDE SEQUENCE [LARGE SCALE GENOMIC DNA]</scope>
    <source>
        <strain evidence="6 7">DSM 21801</strain>
    </source>
</reference>
<accession>A0A2A9D317</accession>
<name>A0A2A9D317_9MICO</name>
<comment type="caution">
    <text evidence="6">The sequence shown here is derived from an EMBL/GenBank/DDBJ whole genome shotgun (WGS) entry which is preliminary data.</text>
</comment>
<keyword evidence="7" id="KW-1185">Reference proteome</keyword>